<name>A0ABT1FQ19_9BACT</name>
<reference evidence="3 4" key="1">
    <citation type="submission" date="2022-06" db="EMBL/GenBank/DDBJ databases">
        <title>Runella sp. S5 genome sequencing.</title>
        <authorList>
            <person name="Park S."/>
        </authorList>
    </citation>
    <scope>NUCLEOTIDE SEQUENCE [LARGE SCALE GENOMIC DNA]</scope>
    <source>
        <strain evidence="3 4">S5</strain>
    </source>
</reference>
<comment type="caution">
    <text evidence="3">The sequence shown here is derived from an EMBL/GenBank/DDBJ whole genome shotgun (WGS) entry which is preliminary data.</text>
</comment>
<evidence type="ECO:0000313" key="3">
    <source>
        <dbReference type="EMBL" id="MCP1382698.1"/>
    </source>
</evidence>
<keyword evidence="4" id="KW-1185">Reference proteome</keyword>
<evidence type="ECO:0000259" key="2">
    <source>
        <dbReference type="Pfam" id="PF13568"/>
    </source>
</evidence>
<evidence type="ECO:0000256" key="1">
    <source>
        <dbReference type="SAM" id="SignalP"/>
    </source>
</evidence>
<keyword evidence="1" id="KW-0732">Signal</keyword>
<feature type="signal peptide" evidence="1">
    <location>
        <begin position="1"/>
        <end position="20"/>
    </location>
</feature>
<gene>
    <name evidence="3" type="ORF">NCI00_09705</name>
</gene>
<organism evidence="3 4">
    <name type="scientific">Runella salmonicolor</name>
    <dbReference type="NCBI Taxonomy" id="2950278"/>
    <lineage>
        <taxon>Bacteria</taxon>
        <taxon>Pseudomonadati</taxon>
        <taxon>Bacteroidota</taxon>
        <taxon>Cytophagia</taxon>
        <taxon>Cytophagales</taxon>
        <taxon>Spirosomataceae</taxon>
        <taxon>Runella</taxon>
    </lineage>
</organism>
<protein>
    <submittedName>
        <fullName evidence="3">PorT family protein</fullName>
    </submittedName>
</protein>
<accession>A0ABT1FQ19</accession>
<proteinExistence type="predicted"/>
<dbReference type="InterPro" id="IPR025665">
    <property type="entry name" value="Beta-barrel_OMP_2"/>
</dbReference>
<dbReference type="RefSeq" id="WP_253526954.1">
    <property type="nucleotide sequence ID" value="NZ_JAMZEL010000003.1"/>
</dbReference>
<dbReference type="EMBL" id="JAMZEL010000003">
    <property type="protein sequence ID" value="MCP1382698.1"/>
    <property type="molecule type" value="Genomic_DNA"/>
</dbReference>
<dbReference type="Proteomes" id="UP001204772">
    <property type="component" value="Unassembled WGS sequence"/>
</dbReference>
<dbReference type="Pfam" id="PF13568">
    <property type="entry name" value="OMP_b-brl_2"/>
    <property type="match status" value="1"/>
</dbReference>
<feature type="domain" description="Outer membrane protein beta-barrel" evidence="2">
    <location>
        <begin position="20"/>
        <end position="183"/>
    </location>
</feature>
<sequence>MKKTTLIFALLSWSWYYSYAQTSPLPVKFIVHAGLNIAKLKYMGGVTNTIPTLSLGIEVSKELSKSVFFTSGIQYNGKGGRINFGGLEYNKLVFNYINIPFNIGYKVFIRENLNLTLAGGVFGGMAIGGRYNRLFDGDFTSGKIFSETDSPRRTDFGFNIGVGIEFNNKIMLSINQSPGIINLSQDPTDPLHTRCSTIRLGYVIN</sequence>
<evidence type="ECO:0000313" key="4">
    <source>
        <dbReference type="Proteomes" id="UP001204772"/>
    </source>
</evidence>
<feature type="chain" id="PRO_5046074170" evidence="1">
    <location>
        <begin position="21"/>
        <end position="205"/>
    </location>
</feature>